<feature type="transmembrane region" description="Helical" evidence="2">
    <location>
        <begin position="212"/>
        <end position="231"/>
    </location>
</feature>
<feature type="region of interest" description="Disordered" evidence="1">
    <location>
        <begin position="76"/>
        <end position="96"/>
    </location>
</feature>
<feature type="compositionally biased region" description="Basic residues" evidence="1">
    <location>
        <begin position="308"/>
        <end position="322"/>
    </location>
</feature>
<evidence type="ECO:0000256" key="2">
    <source>
        <dbReference type="SAM" id="Phobius"/>
    </source>
</evidence>
<feature type="region of interest" description="Disordered" evidence="1">
    <location>
        <begin position="1"/>
        <end position="21"/>
    </location>
</feature>
<keyword evidence="4" id="KW-1185">Reference proteome</keyword>
<keyword evidence="2" id="KW-0812">Transmembrane</keyword>
<sequence>MVGMTSIDPATPGHPDPATEHADAWAGIRGRSQALTQHVDRAIELAAEEWGGKRPGRLTRWRGQRAASRADARVAARLAQQRRNERKAPPADHPAAPAASRLRFIPPAAALGTAFVLQVVVMTDVVGGKVTASLATSPVPYLAERPWFGYLAGVLLGLAVASCAEGGAAYLMDLYDKHLRAKDSTGMLRLAMVAYVAASAAVIHWWTAAHDFPSLIAWVLAAMTGSALFLYSRGSRWRHRAAMRESGHLDPAMPRLPLAAKLLHPYRWAVTLYLTSWEPASSPDEARARFKQWSDSRTAKRLADTTAKKRRPAAPRRPGRRAPRIRYIRPTSSAPAGRSGHGPTALADAAFLRKTYGDTPPGRNQLYRELGGNKERWTQALRAHRVRADQPAA</sequence>
<keyword evidence="2" id="KW-0472">Membrane</keyword>
<feature type="region of interest" description="Disordered" evidence="1">
    <location>
        <begin position="302"/>
        <end position="322"/>
    </location>
</feature>
<keyword evidence="2" id="KW-1133">Transmembrane helix</keyword>
<feature type="transmembrane region" description="Helical" evidence="2">
    <location>
        <begin position="147"/>
        <end position="175"/>
    </location>
</feature>
<accession>A0ABQ4A798</accession>
<comment type="caution">
    <text evidence="3">The sequence shown here is derived from an EMBL/GenBank/DDBJ whole genome shotgun (WGS) entry which is preliminary data.</text>
</comment>
<name>A0ABQ4A798_9ACTN</name>
<evidence type="ECO:0000256" key="1">
    <source>
        <dbReference type="SAM" id="MobiDB-lite"/>
    </source>
</evidence>
<organism evidence="3 4">
    <name type="scientific">Winogradskya humida</name>
    <dbReference type="NCBI Taxonomy" id="113566"/>
    <lineage>
        <taxon>Bacteria</taxon>
        <taxon>Bacillati</taxon>
        <taxon>Actinomycetota</taxon>
        <taxon>Actinomycetes</taxon>
        <taxon>Micromonosporales</taxon>
        <taxon>Micromonosporaceae</taxon>
        <taxon>Winogradskya</taxon>
    </lineage>
</organism>
<dbReference type="Proteomes" id="UP000603200">
    <property type="component" value="Unassembled WGS sequence"/>
</dbReference>
<proteinExistence type="predicted"/>
<gene>
    <name evidence="3" type="ORF">Ahu01nite_098330</name>
</gene>
<evidence type="ECO:0000313" key="4">
    <source>
        <dbReference type="Proteomes" id="UP000603200"/>
    </source>
</evidence>
<dbReference type="EMBL" id="BOMN01000149">
    <property type="protein sequence ID" value="GIE26731.1"/>
    <property type="molecule type" value="Genomic_DNA"/>
</dbReference>
<feature type="transmembrane region" description="Helical" evidence="2">
    <location>
        <begin position="108"/>
        <end position="127"/>
    </location>
</feature>
<feature type="transmembrane region" description="Helical" evidence="2">
    <location>
        <begin position="187"/>
        <end position="206"/>
    </location>
</feature>
<protein>
    <submittedName>
        <fullName evidence="3">Uncharacterized protein</fullName>
    </submittedName>
</protein>
<reference evidence="3 4" key="1">
    <citation type="submission" date="2021-01" db="EMBL/GenBank/DDBJ databases">
        <title>Whole genome shotgun sequence of Actinoplanes humidus NBRC 14915.</title>
        <authorList>
            <person name="Komaki H."/>
            <person name="Tamura T."/>
        </authorList>
    </citation>
    <scope>NUCLEOTIDE SEQUENCE [LARGE SCALE GENOMIC DNA]</scope>
    <source>
        <strain evidence="3 4">NBRC 14915</strain>
    </source>
</reference>
<evidence type="ECO:0000313" key="3">
    <source>
        <dbReference type="EMBL" id="GIE26731.1"/>
    </source>
</evidence>